<evidence type="ECO:0000313" key="3">
    <source>
        <dbReference type="Proteomes" id="UP000578531"/>
    </source>
</evidence>
<sequence length="86" mass="9511">MGRASRQNEDRALIAQKVEPRPYLSVSPSTAPSERPMEIIFYCGHCGTNLPRGPPVTCSVCGAYRQSPAHNTQPRFHDSQLPTRMG</sequence>
<gene>
    <name evidence="2" type="ORF">HO173_012008</name>
</gene>
<evidence type="ECO:0000256" key="1">
    <source>
        <dbReference type="SAM" id="MobiDB-lite"/>
    </source>
</evidence>
<protein>
    <submittedName>
        <fullName evidence="2">Uncharacterized protein</fullName>
    </submittedName>
</protein>
<comment type="caution">
    <text evidence="2">The sequence shown here is derived from an EMBL/GenBank/DDBJ whole genome shotgun (WGS) entry which is preliminary data.</text>
</comment>
<dbReference type="GeneID" id="59293645"/>
<name>A0A8H6CQG6_9LECA</name>
<organism evidence="2 3">
    <name type="scientific">Letharia columbiana</name>
    <dbReference type="NCBI Taxonomy" id="112416"/>
    <lineage>
        <taxon>Eukaryota</taxon>
        <taxon>Fungi</taxon>
        <taxon>Dikarya</taxon>
        <taxon>Ascomycota</taxon>
        <taxon>Pezizomycotina</taxon>
        <taxon>Lecanoromycetes</taxon>
        <taxon>OSLEUM clade</taxon>
        <taxon>Lecanoromycetidae</taxon>
        <taxon>Lecanorales</taxon>
        <taxon>Lecanorineae</taxon>
        <taxon>Parmeliaceae</taxon>
        <taxon>Letharia</taxon>
    </lineage>
</organism>
<dbReference type="EMBL" id="JACCJC010000082">
    <property type="protein sequence ID" value="KAF6227678.1"/>
    <property type="molecule type" value="Genomic_DNA"/>
</dbReference>
<reference evidence="2 3" key="1">
    <citation type="journal article" date="2020" name="Genomics">
        <title>Complete, high-quality genomes from long-read metagenomic sequencing of two wolf lichen thalli reveals enigmatic genome architecture.</title>
        <authorList>
            <person name="McKenzie S.K."/>
            <person name="Walston R.F."/>
            <person name="Allen J.L."/>
        </authorList>
    </citation>
    <scope>NUCLEOTIDE SEQUENCE [LARGE SCALE GENOMIC DNA]</scope>
    <source>
        <strain evidence="2">WasteWater2</strain>
    </source>
</reference>
<dbReference type="AlphaFoldDB" id="A0A8H6CQG6"/>
<accession>A0A8H6CQG6</accession>
<feature type="region of interest" description="Disordered" evidence="1">
    <location>
        <begin position="67"/>
        <end position="86"/>
    </location>
</feature>
<dbReference type="RefSeq" id="XP_037159169.1">
    <property type="nucleotide sequence ID" value="XM_037313881.1"/>
</dbReference>
<evidence type="ECO:0000313" key="2">
    <source>
        <dbReference type="EMBL" id="KAF6227678.1"/>
    </source>
</evidence>
<keyword evidence="3" id="KW-1185">Reference proteome</keyword>
<proteinExistence type="predicted"/>
<dbReference type="Proteomes" id="UP000578531">
    <property type="component" value="Unassembled WGS sequence"/>
</dbReference>